<sequence length="66" mass="7112">MLRKDVCSICVGLMEISAVPGPATVCITPMLGKNLNSMRVVITLSIFKPPSSSWPRLITNNLIAVL</sequence>
<keyword evidence="2" id="KW-1185">Reference proteome</keyword>
<protein>
    <submittedName>
        <fullName evidence="1">Uncharacterized protein</fullName>
    </submittedName>
</protein>
<dbReference type="OrthoDB" id="10258955at2759"/>
<name>A0A4Y2I2D7_ARAVE</name>
<reference evidence="1 2" key="1">
    <citation type="journal article" date="2019" name="Sci. Rep.">
        <title>Orb-weaving spider Araneus ventricosus genome elucidates the spidroin gene catalogue.</title>
        <authorList>
            <person name="Kono N."/>
            <person name="Nakamura H."/>
            <person name="Ohtoshi R."/>
            <person name="Moran D.A.P."/>
            <person name="Shinohara A."/>
            <person name="Yoshida Y."/>
            <person name="Fujiwara M."/>
            <person name="Mori M."/>
            <person name="Tomita M."/>
            <person name="Arakawa K."/>
        </authorList>
    </citation>
    <scope>NUCLEOTIDE SEQUENCE [LARGE SCALE GENOMIC DNA]</scope>
</reference>
<dbReference type="Proteomes" id="UP000499080">
    <property type="component" value="Unassembled WGS sequence"/>
</dbReference>
<organism evidence="1 2">
    <name type="scientific">Araneus ventricosus</name>
    <name type="common">Orbweaver spider</name>
    <name type="synonym">Epeira ventricosa</name>
    <dbReference type="NCBI Taxonomy" id="182803"/>
    <lineage>
        <taxon>Eukaryota</taxon>
        <taxon>Metazoa</taxon>
        <taxon>Ecdysozoa</taxon>
        <taxon>Arthropoda</taxon>
        <taxon>Chelicerata</taxon>
        <taxon>Arachnida</taxon>
        <taxon>Araneae</taxon>
        <taxon>Araneomorphae</taxon>
        <taxon>Entelegynae</taxon>
        <taxon>Araneoidea</taxon>
        <taxon>Araneidae</taxon>
        <taxon>Araneus</taxon>
    </lineage>
</organism>
<accession>A0A4Y2I2D7</accession>
<dbReference type="AlphaFoldDB" id="A0A4Y2I2D7"/>
<evidence type="ECO:0000313" key="1">
    <source>
        <dbReference type="EMBL" id="GBM71853.1"/>
    </source>
</evidence>
<evidence type="ECO:0000313" key="2">
    <source>
        <dbReference type="Proteomes" id="UP000499080"/>
    </source>
</evidence>
<gene>
    <name evidence="1" type="ORF">AVEN_229351_1</name>
</gene>
<comment type="caution">
    <text evidence="1">The sequence shown here is derived from an EMBL/GenBank/DDBJ whole genome shotgun (WGS) entry which is preliminary data.</text>
</comment>
<dbReference type="EMBL" id="BGPR01002339">
    <property type="protein sequence ID" value="GBM71853.1"/>
    <property type="molecule type" value="Genomic_DNA"/>
</dbReference>
<proteinExistence type="predicted"/>